<evidence type="ECO:0000313" key="7">
    <source>
        <dbReference type="EMBL" id="BDG08505.1"/>
    </source>
</evidence>
<feature type="transmembrane region" description="Helical" evidence="5">
    <location>
        <begin position="300"/>
        <end position="319"/>
    </location>
</feature>
<dbReference type="InterPro" id="IPR036259">
    <property type="entry name" value="MFS_trans_sf"/>
</dbReference>
<keyword evidence="8" id="KW-1185">Reference proteome</keyword>
<dbReference type="EMBL" id="AP025592">
    <property type="protein sequence ID" value="BDG08505.1"/>
    <property type="molecule type" value="Genomic_DNA"/>
</dbReference>
<evidence type="ECO:0000256" key="5">
    <source>
        <dbReference type="SAM" id="Phobius"/>
    </source>
</evidence>
<feature type="transmembrane region" description="Helical" evidence="5">
    <location>
        <begin position="358"/>
        <end position="381"/>
    </location>
</feature>
<dbReference type="Pfam" id="PF07690">
    <property type="entry name" value="MFS_1"/>
    <property type="match status" value="1"/>
</dbReference>
<evidence type="ECO:0000256" key="4">
    <source>
        <dbReference type="ARBA" id="ARBA00023136"/>
    </source>
</evidence>
<feature type="transmembrane region" description="Helical" evidence="5">
    <location>
        <begin position="235"/>
        <end position="253"/>
    </location>
</feature>
<feature type="transmembrane region" description="Helical" evidence="5">
    <location>
        <begin position="93"/>
        <end position="113"/>
    </location>
</feature>
<feature type="transmembrane region" description="Helical" evidence="5">
    <location>
        <begin position="21"/>
        <end position="46"/>
    </location>
</feature>
<dbReference type="Proteomes" id="UP001162734">
    <property type="component" value="Chromosome"/>
</dbReference>
<feature type="transmembrane region" description="Helical" evidence="5">
    <location>
        <begin position="179"/>
        <end position="198"/>
    </location>
</feature>
<accession>A0ABM7X9H5</accession>
<dbReference type="PROSITE" id="PS50850">
    <property type="entry name" value="MFS"/>
    <property type="match status" value="1"/>
</dbReference>
<evidence type="ECO:0000259" key="6">
    <source>
        <dbReference type="PROSITE" id="PS50850"/>
    </source>
</evidence>
<evidence type="ECO:0000256" key="1">
    <source>
        <dbReference type="ARBA" id="ARBA00004141"/>
    </source>
</evidence>
<feature type="transmembrane region" description="Helical" evidence="5">
    <location>
        <begin position="153"/>
        <end position="173"/>
    </location>
</feature>
<evidence type="ECO:0000256" key="2">
    <source>
        <dbReference type="ARBA" id="ARBA00022692"/>
    </source>
</evidence>
<dbReference type="PANTHER" id="PTHR23508:SF10">
    <property type="entry name" value="CARBOXYLIC ACID TRANSPORTER PROTEIN HOMOLOG"/>
    <property type="match status" value="1"/>
</dbReference>
<keyword evidence="3 5" id="KW-1133">Transmembrane helix</keyword>
<evidence type="ECO:0000313" key="8">
    <source>
        <dbReference type="Proteomes" id="UP001162734"/>
    </source>
</evidence>
<dbReference type="SUPFAM" id="SSF103473">
    <property type="entry name" value="MFS general substrate transporter"/>
    <property type="match status" value="1"/>
</dbReference>
<organism evidence="7 8">
    <name type="scientific">Anaeromyxobacter paludicola</name>
    <dbReference type="NCBI Taxonomy" id="2918171"/>
    <lineage>
        <taxon>Bacteria</taxon>
        <taxon>Pseudomonadati</taxon>
        <taxon>Myxococcota</taxon>
        <taxon>Myxococcia</taxon>
        <taxon>Myxococcales</taxon>
        <taxon>Cystobacterineae</taxon>
        <taxon>Anaeromyxobacteraceae</taxon>
        <taxon>Anaeromyxobacter</taxon>
    </lineage>
</organism>
<sequence length="427" mass="44649">MNRLEPAPPSAPAPSGPPPGVLSAAVLVASLGYFVDIYDLLLFSIVRVPSLRALGISGQALIDDGVFLLNTQMAGMLLGGVFWGVLGDRKGRLHILFGSITLYSLATLGNGLVHGLPAYAALRFLAGVGLAGELGAGVTLVSEILPKELRGWGTMLVASVGVSGAVLANVVATRFDWRTAYLIGGGLGLALLLLRVGVAESAVFRRLERQGRAVARGNFLSLFTSWGRFRRYAKTILIGTPTWFVVGILVTFSPEFARALGVTGAVSAGSAVMYCYLGLVIGDFASGALSQLLRSRKKVVVGYLCLVAATVAAWYVVPRGQAPDLLYACCAALGFAAGYWAIFVTVGAEQFGTNLRATVATTVPNFVRGMLVLITSAFQVARAHLGLLGGSALVGAVCVGVALVAAVRLEETFGRDLDYLELDEPLA</sequence>
<dbReference type="InterPro" id="IPR011701">
    <property type="entry name" value="MFS"/>
</dbReference>
<dbReference type="InterPro" id="IPR020846">
    <property type="entry name" value="MFS_dom"/>
</dbReference>
<dbReference type="Gene3D" id="1.20.1250.20">
    <property type="entry name" value="MFS general substrate transporter like domains"/>
    <property type="match status" value="2"/>
</dbReference>
<protein>
    <submittedName>
        <fullName evidence="7">MFS transporter</fullName>
    </submittedName>
</protein>
<gene>
    <name evidence="7" type="primary">yjhB</name>
    <name evidence="7" type="ORF">AMPC_16180</name>
</gene>
<feature type="transmembrane region" description="Helical" evidence="5">
    <location>
        <begin position="325"/>
        <end position="346"/>
    </location>
</feature>
<keyword evidence="2 5" id="KW-0812">Transmembrane</keyword>
<feature type="transmembrane region" description="Helical" evidence="5">
    <location>
        <begin position="66"/>
        <end position="86"/>
    </location>
</feature>
<dbReference type="PANTHER" id="PTHR23508">
    <property type="entry name" value="CARBOXYLIC ACID TRANSPORTER PROTEIN HOMOLOG"/>
    <property type="match status" value="1"/>
</dbReference>
<keyword evidence="4 5" id="KW-0472">Membrane</keyword>
<reference evidence="8" key="1">
    <citation type="journal article" date="2022" name="Int. J. Syst. Evol. Microbiol.">
        <title>Anaeromyxobacter oryzae sp. nov., Anaeromyxobacter diazotrophicus sp. nov. and Anaeromyxobacter paludicola sp. nov., isolated from paddy soils.</title>
        <authorList>
            <person name="Itoh H."/>
            <person name="Xu Z."/>
            <person name="Mise K."/>
            <person name="Masuda Y."/>
            <person name="Ushijima N."/>
            <person name="Hayakawa C."/>
            <person name="Shiratori Y."/>
            <person name="Senoo K."/>
        </authorList>
    </citation>
    <scope>NUCLEOTIDE SEQUENCE [LARGE SCALE GENOMIC DNA]</scope>
    <source>
        <strain evidence="8">Red630</strain>
    </source>
</reference>
<proteinExistence type="predicted"/>
<dbReference type="RefSeq" id="WP_248345681.1">
    <property type="nucleotide sequence ID" value="NZ_AP025592.1"/>
</dbReference>
<evidence type="ECO:0000256" key="3">
    <source>
        <dbReference type="ARBA" id="ARBA00022989"/>
    </source>
</evidence>
<feature type="transmembrane region" description="Helical" evidence="5">
    <location>
        <begin position="119"/>
        <end position="141"/>
    </location>
</feature>
<name>A0ABM7X9H5_9BACT</name>
<feature type="transmembrane region" description="Helical" evidence="5">
    <location>
        <begin position="259"/>
        <end position="279"/>
    </location>
</feature>
<feature type="transmembrane region" description="Helical" evidence="5">
    <location>
        <begin position="387"/>
        <end position="407"/>
    </location>
</feature>
<feature type="domain" description="Major facilitator superfamily (MFS) profile" evidence="6">
    <location>
        <begin position="25"/>
        <end position="427"/>
    </location>
</feature>
<comment type="subcellular location">
    <subcellularLocation>
        <location evidence="1">Membrane</location>
        <topology evidence="1">Multi-pass membrane protein</topology>
    </subcellularLocation>
</comment>